<dbReference type="EMBL" id="LN890655">
    <property type="protein sequence ID" value="CUS02485.2"/>
    <property type="molecule type" value="Genomic_DNA"/>
</dbReference>
<dbReference type="Pfam" id="PF03990">
    <property type="entry name" value="DUF348"/>
    <property type="match status" value="1"/>
</dbReference>
<organism evidence="4 5">
    <name type="scientific">Candidatus Promineifilum breve</name>
    <dbReference type="NCBI Taxonomy" id="1806508"/>
    <lineage>
        <taxon>Bacteria</taxon>
        <taxon>Bacillati</taxon>
        <taxon>Chloroflexota</taxon>
        <taxon>Ardenticatenia</taxon>
        <taxon>Candidatus Promineifilales</taxon>
        <taxon>Candidatus Promineifilaceae</taxon>
        <taxon>Candidatus Promineifilum</taxon>
    </lineage>
</organism>
<dbReference type="SMART" id="SM01208">
    <property type="entry name" value="G5"/>
    <property type="match status" value="1"/>
</dbReference>
<dbReference type="RefSeq" id="WP_162292434.1">
    <property type="nucleotide sequence ID" value="NZ_LN890655.1"/>
</dbReference>
<evidence type="ECO:0000313" key="5">
    <source>
        <dbReference type="Proteomes" id="UP000215027"/>
    </source>
</evidence>
<evidence type="ECO:0000256" key="1">
    <source>
        <dbReference type="ARBA" id="ARBA00022729"/>
    </source>
</evidence>
<dbReference type="Proteomes" id="UP000215027">
    <property type="component" value="Chromosome I"/>
</dbReference>
<dbReference type="Pfam" id="PF07501">
    <property type="entry name" value="G5"/>
    <property type="match status" value="1"/>
</dbReference>
<dbReference type="Gene3D" id="2.20.230.10">
    <property type="entry name" value="Resuscitation-promoting factor rpfb"/>
    <property type="match status" value="1"/>
</dbReference>
<sequence length="562" mass="59046">MNQLNCARVWSAVWAALLGACLMAGVACAPLALSVVPTPTAAPASHSVTIIADGETVRLTTAATTVSAALAEAGIALNPADEIDPPGATALPSAAPGGETTITIVRVTETLETIPETIPFERRIVRTADMSPDDPPRIVQAGAPGLREVSLRIVYRDGLEAERWPTEVTIIEPPIHEIMMIGVGSDAAAMPLSGRLAYIDDGRAILLEGATDAPRQLAIDGALDGRVFQLSPAGDYLLYTIARESTAGGFSNELQVIATADAALPQPLQIENVLWAGWDPAAASPRIAYTTARSTTQPPGWEANNDLWLLALPAAGTQAAPVRLVETYPATFGWWGGDYAWSPDGTRLAYALADEIGLLAMPAAEDLAVPEATTPAEPARTVLHTFTAYDSGGDWAWLPGLSWSADGRFLAFTAYVADSDRFDLRLIDTTTGEETPIIEDVGIWSAAAWSPPAAAAVQLATLRALDPGADESAGYALWLADPQGDNAQRLFPPAGESGDFARAATYLAWGPDGDTLAFIFDDALHVLDLIGGEVFRAGLDDTTSSRPTWSPYGAANLPTTTP</sequence>
<dbReference type="SUPFAM" id="SSF82171">
    <property type="entry name" value="DPP6 N-terminal domain-like"/>
    <property type="match status" value="1"/>
</dbReference>
<evidence type="ECO:0000256" key="2">
    <source>
        <dbReference type="SAM" id="SignalP"/>
    </source>
</evidence>
<evidence type="ECO:0000313" key="4">
    <source>
        <dbReference type="EMBL" id="CUS02485.2"/>
    </source>
</evidence>
<keyword evidence="1 2" id="KW-0732">Signal</keyword>
<keyword evidence="5" id="KW-1185">Reference proteome</keyword>
<dbReference type="PROSITE" id="PS51109">
    <property type="entry name" value="G5"/>
    <property type="match status" value="1"/>
</dbReference>
<dbReference type="InterPro" id="IPR007137">
    <property type="entry name" value="DUF348"/>
</dbReference>
<feature type="domain" description="G5" evidence="3">
    <location>
        <begin position="104"/>
        <end position="185"/>
    </location>
</feature>
<dbReference type="InterPro" id="IPR011042">
    <property type="entry name" value="6-blade_b-propeller_TolB-like"/>
</dbReference>
<protein>
    <recommendedName>
        <fullName evidence="3">G5 domain-containing protein</fullName>
    </recommendedName>
</protein>
<dbReference type="KEGG" id="pbf:CFX0092_A0607"/>
<reference evidence="4" key="1">
    <citation type="submission" date="2016-01" db="EMBL/GenBank/DDBJ databases">
        <authorList>
            <person name="Mcilroy J.S."/>
            <person name="Karst M S."/>
            <person name="Albertsen M."/>
        </authorList>
    </citation>
    <scope>NUCLEOTIDE SEQUENCE</scope>
    <source>
        <strain evidence="4">Cfx-K</strain>
    </source>
</reference>
<feature type="signal peptide" evidence="2">
    <location>
        <begin position="1"/>
        <end position="29"/>
    </location>
</feature>
<proteinExistence type="predicted"/>
<gene>
    <name evidence="4" type="ORF">CFX0092_A0607</name>
</gene>
<dbReference type="Gene3D" id="2.120.10.30">
    <property type="entry name" value="TolB, C-terminal domain"/>
    <property type="match status" value="2"/>
</dbReference>
<evidence type="ECO:0000259" key="3">
    <source>
        <dbReference type="PROSITE" id="PS51109"/>
    </source>
</evidence>
<dbReference type="AlphaFoldDB" id="A0A160T1S1"/>
<name>A0A160T1S1_9CHLR</name>
<feature type="chain" id="PRO_5008240529" description="G5 domain-containing protein" evidence="2">
    <location>
        <begin position="30"/>
        <end position="562"/>
    </location>
</feature>
<dbReference type="InterPro" id="IPR011098">
    <property type="entry name" value="G5_dom"/>
</dbReference>
<accession>A0A160T1S1</accession>